<dbReference type="PANTHER" id="PTHR40696:SF1">
    <property type="entry name" value="DUF371 DOMAIN-CONTAINING PROTEIN"/>
    <property type="match status" value="1"/>
</dbReference>
<keyword evidence="2" id="KW-1185">Reference proteome</keyword>
<dbReference type="Pfam" id="PF04027">
    <property type="entry name" value="DUF371"/>
    <property type="match status" value="1"/>
</dbReference>
<dbReference type="InterPro" id="IPR007171">
    <property type="entry name" value="DUF371"/>
</dbReference>
<dbReference type="STRING" id="572546.Arcpr_1255"/>
<dbReference type="OrthoDB" id="9265at2157"/>
<evidence type="ECO:0008006" key="3">
    <source>
        <dbReference type="Google" id="ProtNLM"/>
    </source>
</evidence>
<dbReference type="PaxDb" id="572546-Arcpr_1255"/>
<dbReference type="Gene3D" id="2.60.120.630">
    <property type="entry name" value="mth639 domain like"/>
    <property type="match status" value="1"/>
</dbReference>
<dbReference type="Proteomes" id="UP000001901">
    <property type="component" value="Chromosome"/>
</dbReference>
<dbReference type="KEGG" id="apo:Arcpr_1255"/>
<protein>
    <recommendedName>
        <fullName evidence="3">DUF371 domain-containing protein</fullName>
    </recommendedName>
</protein>
<reference evidence="1 2" key="1">
    <citation type="journal article" date="2010" name="Stand. Genomic Sci.">
        <title>Complete genome sequence of Archaeoglobus profundus type strain (AV18).</title>
        <authorList>
            <person name="von Jan M."/>
            <person name="Lapidus A."/>
            <person name="Del Rio T.G."/>
            <person name="Copeland A."/>
            <person name="Tice H."/>
            <person name="Cheng J.F."/>
            <person name="Lucas S."/>
            <person name="Chen F."/>
            <person name="Nolan M."/>
            <person name="Goodwin L."/>
            <person name="Han C."/>
            <person name="Pitluck S."/>
            <person name="Liolios K."/>
            <person name="Ivanova N."/>
            <person name="Mavromatis K."/>
            <person name="Ovchinnikova G."/>
            <person name="Chertkov O."/>
            <person name="Pati A."/>
            <person name="Chen A."/>
            <person name="Palaniappan K."/>
            <person name="Land M."/>
            <person name="Hauser L."/>
            <person name="Chang Y.J."/>
            <person name="Jeffries C.D."/>
            <person name="Saunders E."/>
            <person name="Brettin T."/>
            <person name="Detter J.C."/>
            <person name="Chain P."/>
            <person name="Eichinger K."/>
            <person name="Huber H."/>
            <person name="Spring S."/>
            <person name="Rohde M."/>
            <person name="Goker M."/>
            <person name="Wirth R."/>
            <person name="Woyke T."/>
            <person name="Bristow J."/>
            <person name="Eisen J.A."/>
            <person name="Markowitz V."/>
            <person name="Hugenholtz P."/>
            <person name="Kyrpides N.C."/>
            <person name="Klenk H.P."/>
        </authorList>
    </citation>
    <scope>NUCLEOTIDE SEQUENCE [LARGE SCALE GENOMIC DNA]</scope>
    <source>
        <strain evidence="2">DSM 5631 / JCM 9629 / NBRC 100127 / Av18</strain>
    </source>
</reference>
<proteinExistence type="predicted"/>
<sequence>MKEEVVARGHPNVRATHRTTLEVTKEKDLTPRGDCIIGVRADKSLKDFNDEIKDWLRKGMPVLIEVLLPDYGLKDFLKAYGSPKLTFKHETDIVIRKSEFVCDRTLAIKSSKSARDIDREIVELLKDPKTELLLIVKPLKK</sequence>
<dbReference type="PANTHER" id="PTHR40696">
    <property type="entry name" value="DUF371 FAMILY PROTEIN"/>
    <property type="match status" value="1"/>
</dbReference>
<dbReference type="eggNOG" id="arCOG04171">
    <property type="taxonomic scope" value="Archaea"/>
</dbReference>
<evidence type="ECO:0000313" key="1">
    <source>
        <dbReference type="EMBL" id="ADB58307.1"/>
    </source>
</evidence>
<dbReference type="InterPro" id="IPR023131">
    <property type="entry name" value="Mth639-like_dom_sf"/>
</dbReference>
<dbReference type="AlphaFoldDB" id="D2RDW3"/>
<evidence type="ECO:0000313" key="2">
    <source>
        <dbReference type="Proteomes" id="UP000001901"/>
    </source>
</evidence>
<name>D2RDW3_ARCPA</name>
<organism evidence="1 2">
    <name type="scientific">Archaeoglobus profundus (strain DSM 5631 / JCM 9629 / NBRC 100127 / Av18)</name>
    <dbReference type="NCBI Taxonomy" id="572546"/>
    <lineage>
        <taxon>Archaea</taxon>
        <taxon>Methanobacteriati</taxon>
        <taxon>Methanobacteriota</taxon>
        <taxon>Archaeoglobi</taxon>
        <taxon>Archaeoglobales</taxon>
        <taxon>Archaeoglobaceae</taxon>
        <taxon>Archaeoglobus</taxon>
    </lineage>
</organism>
<gene>
    <name evidence="1" type="ordered locus">Arcpr_1255</name>
</gene>
<dbReference type="EMBL" id="CP001857">
    <property type="protein sequence ID" value="ADB58307.1"/>
    <property type="molecule type" value="Genomic_DNA"/>
</dbReference>
<dbReference type="HOGENOM" id="CLU_135994_0_0_2"/>
<dbReference type="GeneID" id="8739941"/>
<accession>D2RDW3</accession>
<dbReference type="RefSeq" id="WP_012940643.1">
    <property type="nucleotide sequence ID" value="NC_013741.1"/>
</dbReference>